<accession>A0A7W6RBA5</accession>
<dbReference type="InterPro" id="IPR002541">
    <property type="entry name" value="Cyt_c_assembly"/>
</dbReference>
<gene>
    <name evidence="3" type="ORF">GGD89_000961</name>
</gene>
<name>A0A7W6RBA5_9PROT</name>
<dbReference type="EMBL" id="JACIGK010000005">
    <property type="protein sequence ID" value="MBB4265343.1"/>
    <property type="molecule type" value="Genomic_DNA"/>
</dbReference>
<dbReference type="GO" id="GO:0017004">
    <property type="term" value="P:cytochrome complex assembly"/>
    <property type="evidence" value="ECO:0007669"/>
    <property type="project" value="InterPro"/>
</dbReference>
<dbReference type="Proteomes" id="UP000554286">
    <property type="component" value="Unassembled WGS sequence"/>
</dbReference>
<organism evidence="3 4">
    <name type="scientific">Roseospira visakhapatnamensis</name>
    <dbReference type="NCBI Taxonomy" id="390880"/>
    <lineage>
        <taxon>Bacteria</taxon>
        <taxon>Pseudomonadati</taxon>
        <taxon>Pseudomonadota</taxon>
        <taxon>Alphaproteobacteria</taxon>
        <taxon>Rhodospirillales</taxon>
        <taxon>Rhodospirillaceae</taxon>
        <taxon>Roseospira</taxon>
    </lineage>
</organism>
<feature type="transmembrane region" description="Helical" evidence="1">
    <location>
        <begin position="61"/>
        <end position="80"/>
    </location>
</feature>
<protein>
    <submittedName>
        <fullName evidence="3">ABC-type uncharacterized transport system permease subunit</fullName>
    </submittedName>
</protein>
<feature type="transmembrane region" description="Helical" evidence="1">
    <location>
        <begin position="214"/>
        <end position="233"/>
    </location>
</feature>
<keyword evidence="1" id="KW-0812">Transmembrane</keyword>
<dbReference type="PANTHER" id="PTHR38034:SF1">
    <property type="entry name" value="INNER MEMBRANE PROTEIN YPJD"/>
    <property type="match status" value="1"/>
</dbReference>
<dbReference type="GO" id="GO:0005886">
    <property type="term" value="C:plasma membrane"/>
    <property type="evidence" value="ECO:0007669"/>
    <property type="project" value="TreeGrafter"/>
</dbReference>
<dbReference type="InterPro" id="IPR052372">
    <property type="entry name" value="YpjD/HemX"/>
</dbReference>
<feature type="transmembrane region" description="Helical" evidence="1">
    <location>
        <begin position="245"/>
        <end position="262"/>
    </location>
</feature>
<feature type="transmembrane region" description="Helical" evidence="1">
    <location>
        <begin position="176"/>
        <end position="194"/>
    </location>
</feature>
<reference evidence="3 4" key="1">
    <citation type="submission" date="2020-08" db="EMBL/GenBank/DDBJ databases">
        <title>Genome sequencing of Purple Non-Sulfur Bacteria from various extreme environments.</title>
        <authorList>
            <person name="Mayer M."/>
        </authorList>
    </citation>
    <scope>NUCLEOTIDE SEQUENCE [LARGE SCALE GENOMIC DNA]</scope>
    <source>
        <strain evidence="3 4">JA131</strain>
    </source>
</reference>
<proteinExistence type="predicted"/>
<keyword evidence="1" id="KW-0472">Membrane</keyword>
<evidence type="ECO:0000313" key="4">
    <source>
        <dbReference type="Proteomes" id="UP000554286"/>
    </source>
</evidence>
<comment type="caution">
    <text evidence="3">The sequence shown here is derived from an EMBL/GenBank/DDBJ whole genome shotgun (WGS) entry which is preliminary data.</text>
</comment>
<dbReference type="AlphaFoldDB" id="A0A7W6RBA5"/>
<feature type="transmembrane region" description="Helical" evidence="1">
    <location>
        <begin position="6"/>
        <end position="23"/>
    </location>
</feature>
<dbReference type="RefSeq" id="WP_184042965.1">
    <property type="nucleotide sequence ID" value="NZ_JACIGK010000005.1"/>
</dbReference>
<evidence type="ECO:0000256" key="1">
    <source>
        <dbReference type="SAM" id="Phobius"/>
    </source>
</evidence>
<dbReference type="PANTHER" id="PTHR38034">
    <property type="entry name" value="INNER MEMBRANE PROTEIN YPJD"/>
    <property type="match status" value="1"/>
</dbReference>
<evidence type="ECO:0000259" key="2">
    <source>
        <dbReference type="Pfam" id="PF01578"/>
    </source>
</evidence>
<feature type="transmembrane region" description="Helical" evidence="1">
    <location>
        <begin position="87"/>
        <end position="106"/>
    </location>
</feature>
<dbReference type="Pfam" id="PF01578">
    <property type="entry name" value="Cytochrom_C_asm"/>
    <property type="match status" value="1"/>
</dbReference>
<keyword evidence="1" id="KW-1133">Transmembrane helix</keyword>
<feature type="transmembrane region" description="Helical" evidence="1">
    <location>
        <begin position="126"/>
        <end position="150"/>
    </location>
</feature>
<feature type="domain" description="Cytochrome c assembly protein" evidence="2">
    <location>
        <begin position="63"/>
        <end position="264"/>
    </location>
</feature>
<dbReference type="GO" id="GO:0020037">
    <property type="term" value="F:heme binding"/>
    <property type="evidence" value="ECO:0007669"/>
    <property type="project" value="InterPro"/>
</dbReference>
<evidence type="ECO:0000313" key="3">
    <source>
        <dbReference type="EMBL" id="MBB4265343.1"/>
    </source>
</evidence>
<keyword evidence="4" id="KW-1185">Reference proteome</keyword>
<sequence length="266" mass="28464">MVDTLVFHLVAVACLLPAAVLPLSRFISPLTQGMATVLAAMGPVAWVTLQLAEGWHTGFSATLWVIVGVSSLLFFLVTMVNRHAWRLSPLIMPYLALLGLAALVWAREDNPVMALRGVMPPAWLVFHILVSVVTYGLLTVAAVAALGAFLQERALKRKRPTRLSRLLPSVAESERLSVGLLAISEAVLGLGLISGMVLETVQTGVPLVLDHKTALSLMAFAIIGGLLAAHRWLGVRGRLAARTMLLAYLLLTLAFPGIKLIGDGMV</sequence>